<protein>
    <submittedName>
        <fullName evidence="2">Protein kinase domain-containing protein</fullName>
    </submittedName>
</protein>
<accession>A0AC35F591</accession>
<proteinExistence type="predicted"/>
<name>A0AC35F591_9BILA</name>
<dbReference type="Proteomes" id="UP000887580">
    <property type="component" value="Unplaced"/>
</dbReference>
<evidence type="ECO:0000313" key="2">
    <source>
        <dbReference type="WBParaSite" id="PS1159_v2.g14052.t1"/>
    </source>
</evidence>
<reference evidence="2" key="1">
    <citation type="submission" date="2022-11" db="UniProtKB">
        <authorList>
            <consortium name="WormBaseParasite"/>
        </authorList>
    </citation>
    <scope>IDENTIFICATION</scope>
</reference>
<evidence type="ECO:0000313" key="1">
    <source>
        <dbReference type="Proteomes" id="UP000887580"/>
    </source>
</evidence>
<organism evidence="1 2">
    <name type="scientific">Panagrolaimus sp. PS1159</name>
    <dbReference type="NCBI Taxonomy" id="55785"/>
    <lineage>
        <taxon>Eukaryota</taxon>
        <taxon>Metazoa</taxon>
        <taxon>Ecdysozoa</taxon>
        <taxon>Nematoda</taxon>
        <taxon>Chromadorea</taxon>
        <taxon>Rhabditida</taxon>
        <taxon>Tylenchina</taxon>
        <taxon>Panagrolaimomorpha</taxon>
        <taxon>Panagrolaimoidea</taxon>
        <taxon>Panagrolaimidae</taxon>
        <taxon>Panagrolaimus</taxon>
    </lineage>
</organism>
<sequence length="562" mass="65166">MTDLCSKYSNSLNDGNEKCWKKNDSSNAKNKSTISIHISAYENSNATPLNFLNKSFQKSWLTQKQKQINPASTFVSKNPFEFQRQQNDKILEPEVSEFKASQRLLNSNKSDLCFSTANEKTDDDISYDDDTFSDNTSQASSILASSDTTKKKFLKTISTKSGDYFFAVLLDAENNESDKRFLGQNINLYFIVSMGKQEYYHKELVVTAGRKYLKIKGSDERFGDIDKLIEALQQHELQHFGRKIMKHPLRRFSWIYHCSTPENQRDLGDLTSVGYSDAIPYFKGPIIFRRMHNTIESATMLYNEIKILSKINHTNIIKFYGFSAFQDIAVLKEFCEGGSLHSMIHNDEDYSKNLPEFNRLRLLFQISEALIYLKSRAIIHRKIEPKTILLTVNLDVKISNFSFAGIHTVEMVKNRSKSKSIFHKFRWSRYKKEELAEMEFPMTPELPESILETILKESPYISPETAVNHVFSCQSDLWQFAMTMYELYSQKQPFHFSAGPMYKLHNLICTVSTWQNLPRGTNEGIQEIFKKCTARFGSDRMKIEQVKEKLHDLLIHLNESRV</sequence>
<dbReference type="WBParaSite" id="PS1159_v2.g14052.t1">
    <property type="protein sequence ID" value="PS1159_v2.g14052.t1"/>
    <property type="gene ID" value="PS1159_v2.g14052"/>
</dbReference>